<dbReference type="InterPro" id="IPR010131">
    <property type="entry name" value="MdtP/NodT-like"/>
</dbReference>
<organism evidence="3 4">
    <name type="scientific">Gluconobacter cerinus</name>
    <dbReference type="NCBI Taxonomy" id="38307"/>
    <lineage>
        <taxon>Bacteria</taxon>
        <taxon>Pseudomonadati</taxon>
        <taxon>Pseudomonadota</taxon>
        <taxon>Alphaproteobacteria</taxon>
        <taxon>Acetobacterales</taxon>
        <taxon>Acetobacteraceae</taxon>
        <taxon>Gluconobacter</taxon>
    </lineage>
</organism>
<dbReference type="PANTHER" id="PTHR30203:SF32">
    <property type="entry name" value="CATION EFFLUX SYSTEM PROTEIN CUSC"/>
    <property type="match status" value="1"/>
</dbReference>
<reference evidence="3 4" key="1">
    <citation type="submission" date="2016-03" db="EMBL/GenBank/DDBJ databases">
        <title>Draft genome sequence of Gluconobacter cerinus strain CECT 9110.</title>
        <authorList>
            <person name="Sainz F."/>
            <person name="Mas A."/>
            <person name="Torija M.J."/>
        </authorList>
    </citation>
    <scope>NUCLEOTIDE SEQUENCE [LARGE SCALE GENOMIC DNA]</scope>
    <source>
        <strain evidence="3 4">CECT 9110</strain>
    </source>
</reference>
<dbReference type="PROSITE" id="PS51257">
    <property type="entry name" value="PROKAR_LIPOPROTEIN"/>
    <property type="match status" value="1"/>
</dbReference>
<accession>A0A1B6VJQ9</accession>
<feature type="chain" id="PRO_5008447511" evidence="2">
    <location>
        <begin position="21"/>
        <end position="501"/>
    </location>
</feature>
<evidence type="ECO:0000256" key="1">
    <source>
        <dbReference type="ARBA" id="ARBA00007613"/>
    </source>
</evidence>
<name>A0A1B6VJQ9_9PROT</name>
<feature type="signal peptide" evidence="2">
    <location>
        <begin position="1"/>
        <end position="20"/>
    </location>
</feature>
<keyword evidence="2" id="KW-0564">Palmitate</keyword>
<keyword evidence="2" id="KW-0812">Transmembrane</keyword>
<comment type="caution">
    <text evidence="3">The sequence shown here is derived from an EMBL/GenBank/DDBJ whole genome shotgun (WGS) entry which is preliminary data.</text>
</comment>
<dbReference type="Gene3D" id="1.20.1600.10">
    <property type="entry name" value="Outer membrane efflux proteins (OEP)"/>
    <property type="match status" value="1"/>
</dbReference>
<comment type="similarity">
    <text evidence="1 2">Belongs to the outer membrane factor (OMF) (TC 1.B.17) family.</text>
</comment>
<comment type="subcellular location">
    <subcellularLocation>
        <location evidence="2">Cell membrane</location>
        <topology evidence="2">Lipid-anchor</topology>
    </subcellularLocation>
</comment>
<keyword evidence="2" id="KW-0732">Signal</keyword>
<dbReference type="Pfam" id="PF02321">
    <property type="entry name" value="OEP"/>
    <property type="match status" value="2"/>
</dbReference>
<dbReference type="PANTHER" id="PTHR30203">
    <property type="entry name" value="OUTER MEMBRANE CATION EFFLUX PROTEIN"/>
    <property type="match status" value="1"/>
</dbReference>
<evidence type="ECO:0000313" key="3">
    <source>
        <dbReference type="EMBL" id="OAJ67461.1"/>
    </source>
</evidence>
<dbReference type="NCBIfam" id="TIGR01845">
    <property type="entry name" value="outer_NodT"/>
    <property type="match status" value="1"/>
</dbReference>
<dbReference type="Gene3D" id="2.20.200.10">
    <property type="entry name" value="Outer membrane efflux proteins (OEP)"/>
    <property type="match status" value="1"/>
</dbReference>
<dbReference type="RefSeq" id="WP_064274742.1">
    <property type="nucleotide sequence ID" value="NZ_LUTU01000008.1"/>
</dbReference>
<dbReference type="Proteomes" id="UP000077786">
    <property type="component" value="Unassembled WGS sequence"/>
</dbReference>
<dbReference type="GO" id="GO:0015562">
    <property type="term" value="F:efflux transmembrane transporter activity"/>
    <property type="evidence" value="ECO:0007669"/>
    <property type="project" value="InterPro"/>
</dbReference>
<dbReference type="SUPFAM" id="SSF56954">
    <property type="entry name" value="Outer membrane efflux proteins (OEP)"/>
    <property type="match status" value="1"/>
</dbReference>
<evidence type="ECO:0000313" key="4">
    <source>
        <dbReference type="Proteomes" id="UP000077786"/>
    </source>
</evidence>
<keyword evidence="2" id="KW-1134">Transmembrane beta strand</keyword>
<keyword evidence="2" id="KW-0449">Lipoprotein</keyword>
<dbReference type="PATRIC" id="fig|38307.3.peg.2130"/>
<dbReference type="EMBL" id="LUTU01000008">
    <property type="protein sequence ID" value="OAJ67461.1"/>
    <property type="molecule type" value="Genomic_DNA"/>
</dbReference>
<dbReference type="InterPro" id="IPR003423">
    <property type="entry name" value="OMP_efflux"/>
</dbReference>
<gene>
    <name evidence="3" type="ORF">A0123_02061</name>
</gene>
<protein>
    <submittedName>
        <fullName evidence="3">Outer membrane protein</fullName>
    </submittedName>
</protein>
<sequence length="501" mass="55555">MSRKLLTLALSTCLSLTACTVGPNFKPDKIKVPDTFVEQPQSVTAAEIARTEADMKDWWAQFHDPMLNELIEAAVKGNYDLQIASQHIVAERAVRRQAQAAWYPQLDAAMGGGDDRYSINVDNWPIRPGNPQNRPQASVLTYGARASWEIDLFGHISRQVEERKRLVEESLENRRAILLSLLSEVASDYVTLRGIQERLAVTEHSIDVAQRSRELTEKLYTHGLGNTLAVAQAQTEEHLERSRLAPLHSQEERLIHAISILLGEMPGKLEEELDVRRPLPSVPAFPASLPSIVLANRPDIRATEAHYAADMAQVGVAVANLYPKFMIPLTFNPNASAAYQAFQMGGMAWSFMMMASLPVIHGGRYTAEIAQARAEAEASRLVYRKTVLKAFAEVEDSMGDWRHDNELVTQLEEAATDSGLARDRAQKLFSAGLTGYLNVLTTEQTALSAQDQAVVGRMARLRDAISLYTAMGAGWQGRQLTDTRLPIEVGKQNALVRAFTR</sequence>
<evidence type="ECO:0000256" key="2">
    <source>
        <dbReference type="RuleBase" id="RU362097"/>
    </source>
</evidence>
<keyword evidence="2" id="KW-0472">Membrane</keyword>
<dbReference type="GO" id="GO:0005886">
    <property type="term" value="C:plasma membrane"/>
    <property type="evidence" value="ECO:0007669"/>
    <property type="project" value="UniProtKB-SubCell"/>
</dbReference>
<proteinExistence type="inferred from homology"/>
<dbReference type="OrthoDB" id="9783100at2"/>
<dbReference type="AlphaFoldDB" id="A0A1B6VJQ9"/>